<keyword evidence="6 7" id="KW-0472">Membrane</keyword>
<feature type="transmembrane region" description="Helical" evidence="7">
    <location>
        <begin position="361"/>
        <end position="380"/>
    </location>
</feature>
<gene>
    <name evidence="8" type="ORF">I2H36_11640</name>
</gene>
<keyword evidence="5 7" id="KW-1133">Transmembrane helix</keyword>
<keyword evidence="9" id="KW-1185">Reference proteome</keyword>
<dbReference type="SUPFAM" id="SSF103473">
    <property type="entry name" value="MFS general substrate transporter"/>
    <property type="match status" value="1"/>
</dbReference>
<evidence type="ECO:0000256" key="1">
    <source>
        <dbReference type="ARBA" id="ARBA00004651"/>
    </source>
</evidence>
<feature type="transmembrane region" description="Helical" evidence="7">
    <location>
        <begin position="112"/>
        <end position="132"/>
    </location>
</feature>
<feature type="transmembrane region" description="Helical" evidence="7">
    <location>
        <begin position="300"/>
        <end position="317"/>
    </location>
</feature>
<dbReference type="CDD" id="cd06173">
    <property type="entry name" value="MFS_MefA_like"/>
    <property type="match status" value="1"/>
</dbReference>
<evidence type="ECO:0000256" key="7">
    <source>
        <dbReference type="SAM" id="Phobius"/>
    </source>
</evidence>
<dbReference type="PANTHER" id="PTHR23513:SF9">
    <property type="entry name" value="ENTEROBACTIN EXPORTER ENTS"/>
    <property type="match status" value="1"/>
</dbReference>
<feature type="transmembrane region" description="Helical" evidence="7">
    <location>
        <begin position="386"/>
        <end position="410"/>
    </location>
</feature>
<reference evidence="8 9" key="1">
    <citation type="submission" date="2020-11" db="EMBL/GenBank/DDBJ databases">
        <authorList>
            <person name="Kim M.K."/>
        </authorList>
    </citation>
    <scope>NUCLEOTIDE SEQUENCE [LARGE SCALE GENOMIC DNA]</scope>
    <source>
        <strain evidence="8 9">BT290</strain>
    </source>
</reference>
<evidence type="ECO:0000256" key="6">
    <source>
        <dbReference type="ARBA" id="ARBA00023136"/>
    </source>
</evidence>
<dbReference type="InterPro" id="IPR036259">
    <property type="entry name" value="MFS_trans_sf"/>
</dbReference>
<evidence type="ECO:0000256" key="4">
    <source>
        <dbReference type="ARBA" id="ARBA00022692"/>
    </source>
</evidence>
<dbReference type="InterPro" id="IPR011701">
    <property type="entry name" value="MFS"/>
</dbReference>
<protein>
    <submittedName>
        <fullName evidence="8">MFS transporter</fullName>
    </submittedName>
</protein>
<proteinExistence type="predicted"/>
<dbReference type="Gene3D" id="1.20.1250.20">
    <property type="entry name" value="MFS general substrate transporter like domains"/>
    <property type="match status" value="1"/>
</dbReference>
<accession>A0ABS0HTV1</accession>
<feature type="transmembrane region" description="Helical" evidence="7">
    <location>
        <begin position="237"/>
        <end position="259"/>
    </location>
</feature>
<organism evidence="8 9">
    <name type="scientific">Microvirga terrestris</name>
    <dbReference type="NCBI Taxonomy" id="2791024"/>
    <lineage>
        <taxon>Bacteria</taxon>
        <taxon>Pseudomonadati</taxon>
        <taxon>Pseudomonadota</taxon>
        <taxon>Alphaproteobacteria</taxon>
        <taxon>Hyphomicrobiales</taxon>
        <taxon>Methylobacteriaceae</taxon>
        <taxon>Microvirga</taxon>
    </lineage>
</organism>
<feature type="transmembrane region" description="Helical" evidence="7">
    <location>
        <begin position="323"/>
        <end position="340"/>
    </location>
</feature>
<dbReference type="Pfam" id="PF07690">
    <property type="entry name" value="MFS_1"/>
    <property type="match status" value="1"/>
</dbReference>
<sequence length="415" mass="44752">MTGYCIRRPHRVDSRGIPVRARDISFFISLFFARLADQMLLFLVPLVVFQTTQSPALSGLAFFIETLPRYLLFSVCGILCDRRSPVTLLVISQRFRLLTCAMGVAGHELLGGVGWLVALSAVCGILSTQGFLAREVMLPQIFRQQRFEKVLSYSQLGDQLGMVIGPILAAALLGLWPWQIVVGITAFLFLLADLGLTLWHRSSRIELAPPEAAYDRWVDPFRIALKHIWHLPGLRRAAALSAGLNFVFGATLATSAAMVTGIHGQSEQSYALLQTASAIASIAILAFLAHVIIPLRAMGAIGYTAIFIGGLLTAISPSYGVYAAGYILVLGFDRMFTIYLRSLRQKIIPQKDFGKTTGAMITVNNLSQPLAGLLVGLFSGPEGPSLVIGGISLVMGAIGVIAAVSAAPVLKQANR</sequence>
<comment type="subcellular location">
    <subcellularLocation>
        <location evidence="1">Cell membrane</location>
        <topology evidence="1">Multi-pass membrane protein</topology>
    </subcellularLocation>
</comment>
<evidence type="ECO:0000256" key="5">
    <source>
        <dbReference type="ARBA" id="ARBA00022989"/>
    </source>
</evidence>
<feature type="transmembrane region" description="Helical" evidence="7">
    <location>
        <begin position="153"/>
        <end position="174"/>
    </location>
</feature>
<evidence type="ECO:0000256" key="3">
    <source>
        <dbReference type="ARBA" id="ARBA00022475"/>
    </source>
</evidence>
<dbReference type="EMBL" id="JADQDN010000005">
    <property type="protein sequence ID" value="MBF9196696.1"/>
    <property type="molecule type" value="Genomic_DNA"/>
</dbReference>
<evidence type="ECO:0000256" key="2">
    <source>
        <dbReference type="ARBA" id="ARBA00022448"/>
    </source>
</evidence>
<keyword evidence="3" id="KW-1003">Cell membrane</keyword>
<name>A0ABS0HTV1_9HYPH</name>
<feature type="transmembrane region" description="Helical" evidence="7">
    <location>
        <begin position="24"/>
        <end position="48"/>
    </location>
</feature>
<feature type="transmembrane region" description="Helical" evidence="7">
    <location>
        <begin position="180"/>
        <end position="199"/>
    </location>
</feature>
<evidence type="ECO:0000313" key="8">
    <source>
        <dbReference type="EMBL" id="MBF9196696.1"/>
    </source>
</evidence>
<keyword evidence="4 7" id="KW-0812">Transmembrane</keyword>
<keyword evidence="2" id="KW-0813">Transport</keyword>
<dbReference type="PANTHER" id="PTHR23513">
    <property type="entry name" value="INTEGRAL MEMBRANE EFFLUX PROTEIN-RELATED"/>
    <property type="match status" value="1"/>
</dbReference>
<evidence type="ECO:0000313" key="9">
    <source>
        <dbReference type="Proteomes" id="UP000611708"/>
    </source>
</evidence>
<comment type="caution">
    <text evidence="8">The sequence shown here is derived from an EMBL/GenBank/DDBJ whole genome shotgun (WGS) entry which is preliminary data.</text>
</comment>
<feature type="transmembrane region" description="Helical" evidence="7">
    <location>
        <begin position="271"/>
        <end position="293"/>
    </location>
</feature>
<dbReference type="Proteomes" id="UP000611708">
    <property type="component" value="Unassembled WGS sequence"/>
</dbReference>